<evidence type="ECO:0000256" key="1">
    <source>
        <dbReference type="ARBA" id="ARBA00008857"/>
    </source>
</evidence>
<dbReference type="AlphaFoldDB" id="A0AA42S6K1"/>
<name>A0AA42S6K1_9BURK</name>
<proteinExistence type="inferred from homology"/>
<sequence length="397" mass="44674">MSADIVVGGSNGHSVLGVVTDDWAAAEVWLATLNARNPPVSPRTLSSYRSEMVRLRWYCEKFSVVQPGRWTLQDVLAYLDFLRTRASQHICRRRLPQHDSAWTPFRKPLGPTSVSHAQKVLHALFVFWFQTGHVKQNPMAGLGGGAQRAAPTRHAVPPDLIDTVIGLMDKRDYVTLVARLTYARNRFLIQLIEGVGLRASEVVLANMGDFELMSDPRSMKTYWSLLVRHGKGGYVDRVPVPYALIEQLGAYRQAFGLPPAPQPGETTALVLSGRTRRSDNGVRPSVRGRRGALQWGEVRRRATLWDIVKKEFAECAEYLDGLGNTADAELLRRASTHWLRHTFGKTQLLAGRDVRFVQKLLRQRDIRSTMIYTELDFFDMARGLEPGTVEVPERSTS</sequence>
<protein>
    <submittedName>
        <fullName evidence="6">Tyrosine-type recombinase/integrase</fullName>
    </submittedName>
</protein>
<evidence type="ECO:0000256" key="2">
    <source>
        <dbReference type="ARBA" id="ARBA00022908"/>
    </source>
</evidence>
<dbReference type="InterPro" id="IPR011010">
    <property type="entry name" value="DNA_brk_join_enz"/>
</dbReference>
<keyword evidence="4" id="KW-0233">DNA recombination</keyword>
<gene>
    <name evidence="6" type="ORF">N5D93_22590</name>
</gene>
<dbReference type="InterPro" id="IPR013762">
    <property type="entry name" value="Integrase-like_cat_sf"/>
</dbReference>
<dbReference type="PROSITE" id="PS51898">
    <property type="entry name" value="TYR_RECOMBINASE"/>
    <property type="match status" value="1"/>
</dbReference>
<organism evidence="6 7">
    <name type="scientific">Achromobacter spanius</name>
    <dbReference type="NCBI Taxonomy" id="217203"/>
    <lineage>
        <taxon>Bacteria</taxon>
        <taxon>Pseudomonadati</taxon>
        <taxon>Pseudomonadota</taxon>
        <taxon>Betaproteobacteria</taxon>
        <taxon>Burkholderiales</taxon>
        <taxon>Alcaligenaceae</taxon>
        <taxon>Achromobacter</taxon>
    </lineage>
</organism>
<comment type="caution">
    <text evidence="6">The sequence shown here is derived from an EMBL/GenBank/DDBJ whole genome shotgun (WGS) entry which is preliminary data.</text>
</comment>
<dbReference type="Proteomes" id="UP001161094">
    <property type="component" value="Unassembled WGS sequence"/>
</dbReference>
<dbReference type="Pfam" id="PF00589">
    <property type="entry name" value="Phage_integrase"/>
    <property type="match status" value="1"/>
</dbReference>
<dbReference type="GO" id="GO:0003677">
    <property type="term" value="F:DNA binding"/>
    <property type="evidence" value="ECO:0007669"/>
    <property type="project" value="UniProtKB-KW"/>
</dbReference>
<evidence type="ECO:0000256" key="4">
    <source>
        <dbReference type="ARBA" id="ARBA00023172"/>
    </source>
</evidence>
<dbReference type="InterPro" id="IPR010998">
    <property type="entry name" value="Integrase_recombinase_N"/>
</dbReference>
<dbReference type="RefSeq" id="WP_279996609.1">
    <property type="nucleotide sequence ID" value="NZ_JAOCDZ010000018.1"/>
</dbReference>
<keyword evidence="2" id="KW-0229">DNA integration</keyword>
<evidence type="ECO:0000313" key="6">
    <source>
        <dbReference type="EMBL" id="MDH0738623.1"/>
    </source>
</evidence>
<dbReference type="InterPro" id="IPR002104">
    <property type="entry name" value="Integrase_catalytic"/>
</dbReference>
<keyword evidence="3" id="KW-0238">DNA-binding</keyword>
<evidence type="ECO:0000256" key="3">
    <source>
        <dbReference type="ARBA" id="ARBA00023125"/>
    </source>
</evidence>
<dbReference type="PANTHER" id="PTHR30349:SF64">
    <property type="entry name" value="PROPHAGE INTEGRASE INTD-RELATED"/>
    <property type="match status" value="1"/>
</dbReference>
<accession>A0AA42S6K1</accession>
<dbReference type="Gene3D" id="1.10.150.130">
    <property type="match status" value="1"/>
</dbReference>
<dbReference type="GO" id="GO:0015074">
    <property type="term" value="P:DNA integration"/>
    <property type="evidence" value="ECO:0007669"/>
    <property type="project" value="UniProtKB-KW"/>
</dbReference>
<reference evidence="6" key="1">
    <citation type="submission" date="2022-09" db="EMBL/GenBank/DDBJ databases">
        <title>Intensive care unit water sources are persistently colonized with multi-drug resistant bacteria and are the site of extensive horizontal gene transfer of antibiotic resistance genes.</title>
        <authorList>
            <person name="Diorio-Toth L."/>
        </authorList>
    </citation>
    <scope>NUCLEOTIDE SEQUENCE</scope>
    <source>
        <strain evidence="6">GD03843</strain>
    </source>
</reference>
<dbReference type="SUPFAM" id="SSF56349">
    <property type="entry name" value="DNA breaking-rejoining enzymes"/>
    <property type="match status" value="1"/>
</dbReference>
<comment type="similarity">
    <text evidence="1">Belongs to the 'phage' integrase family.</text>
</comment>
<evidence type="ECO:0000259" key="5">
    <source>
        <dbReference type="PROSITE" id="PS51898"/>
    </source>
</evidence>
<dbReference type="Gene3D" id="1.10.443.10">
    <property type="entry name" value="Intergrase catalytic core"/>
    <property type="match status" value="1"/>
</dbReference>
<evidence type="ECO:0000313" key="7">
    <source>
        <dbReference type="Proteomes" id="UP001161094"/>
    </source>
</evidence>
<dbReference type="GO" id="GO:0006310">
    <property type="term" value="P:DNA recombination"/>
    <property type="evidence" value="ECO:0007669"/>
    <property type="project" value="UniProtKB-KW"/>
</dbReference>
<dbReference type="PANTHER" id="PTHR30349">
    <property type="entry name" value="PHAGE INTEGRASE-RELATED"/>
    <property type="match status" value="1"/>
</dbReference>
<dbReference type="EMBL" id="JAOCDZ010000018">
    <property type="protein sequence ID" value="MDH0738623.1"/>
    <property type="molecule type" value="Genomic_DNA"/>
</dbReference>
<dbReference type="InterPro" id="IPR050090">
    <property type="entry name" value="Tyrosine_recombinase_XerCD"/>
</dbReference>
<feature type="domain" description="Tyr recombinase" evidence="5">
    <location>
        <begin position="151"/>
        <end position="385"/>
    </location>
</feature>